<comment type="similarity">
    <text evidence="4 18">Belongs to the folylpolyglutamate synthase family.</text>
</comment>
<evidence type="ECO:0000256" key="10">
    <source>
        <dbReference type="ARBA" id="ARBA00022723"/>
    </source>
</evidence>
<dbReference type="GO" id="GO:0005524">
    <property type="term" value="F:ATP binding"/>
    <property type="evidence" value="ECO:0007669"/>
    <property type="project" value="UniProtKB-KW"/>
</dbReference>
<dbReference type="GO" id="GO:0004326">
    <property type="term" value="F:tetrahydrofolylpolyglutamate synthase activity"/>
    <property type="evidence" value="ECO:0007669"/>
    <property type="project" value="UniProtKB-EC"/>
</dbReference>
<dbReference type="Pfam" id="PF08245">
    <property type="entry name" value="Mur_ligase_M"/>
    <property type="match status" value="1"/>
</dbReference>
<evidence type="ECO:0000313" key="22">
    <source>
        <dbReference type="Proteomes" id="UP001139179"/>
    </source>
</evidence>
<evidence type="ECO:0000313" key="21">
    <source>
        <dbReference type="EMBL" id="MCM3715091.1"/>
    </source>
</evidence>
<comment type="catalytic activity">
    <reaction evidence="17">
        <text>7,8-dihydropteroate + L-glutamate + ATP = 7,8-dihydrofolate + ADP + phosphate + H(+)</text>
        <dbReference type="Rhea" id="RHEA:23584"/>
        <dbReference type="ChEBI" id="CHEBI:15378"/>
        <dbReference type="ChEBI" id="CHEBI:17839"/>
        <dbReference type="ChEBI" id="CHEBI:29985"/>
        <dbReference type="ChEBI" id="CHEBI:30616"/>
        <dbReference type="ChEBI" id="CHEBI:43474"/>
        <dbReference type="ChEBI" id="CHEBI:57451"/>
        <dbReference type="ChEBI" id="CHEBI:456216"/>
        <dbReference type="EC" id="6.3.2.12"/>
    </reaction>
</comment>
<keyword evidence="22" id="KW-1185">Reference proteome</keyword>
<dbReference type="EMBL" id="JAMBOL010000012">
    <property type="protein sequence ID" value="MCM3715091.1"/>
    <property type="molecule type" value="Genomic_DNA"/>
</dbReference>
<evidence type="ECO:0000256" key="16">
    <source>
        <dbReference type="ARBA" id="ARBA00047493"/>
    </source>
</evidence>
<protein>
    <recommendedName>
        <fullName evidence="8">Dihydrofolate synthase/folylpolyglutamate synthase</fullName>
        <ecNumber evidence="6">6.3.2.12</ecNumber>
        <ecNumber evidence="7">6.3.2.17</ecNumber>
    </recommendedName>
    <alternativeName>
        <fullName evidence="15">Tetrahydrofolylpolyglutamate synthase</fullName>
    </alternativeName>
</protein>
<evidence type="ECO:0000256" key="9">
    <source>
        <dbReference type="ARBA" id="ARBA00022598"/>
    </source>
</evidence>
<name>A0A9X2DQ87_9BACI</name>
<dbReference type="PROSITE" id="PS01011">
    <property type="entry name" value="FOLYLPOLYGLU_SYNT_1"/>
    <property type="match status" value="1"/>
</dbReference>
<feature type="domain" description="Mur ligase central" evidence="20">
    <location>
        <begin position="45"/>
        <end position="272"/>
    </location>
</feature>
<dbReference type="PANTHER" id="PTHR11136:SF0">
    <property type="entry name" value="DIHYDROFOLATE SYNTHETASE-RELATED"/>
    <property type="match status" value="1"/>
</dbReference>
<evidence type="ECO:0000256" key="3">
    <source>
        <dbReference type="ARBA" id="ARBA00005150"/>
    </source>
</evidence>
<evidence type="ECO:0000256" key="13">
    <source>
        <dbReference type="ARBA" id="ARBA00022842"/>
    </source>
</evidence>
<dbReference type="EC" id="6.3.2.17" evidence="7"/>
<dbReference type="PROSITE" id="PS01012">
    <property type="entry name" value="FOLYLPOLYGLU_SYNT_2"/>
    <property type="match status" value="1"/>
</dbReference>
<evidence type="ECO:0000256" key="18">
    <source>
        <dbReference type="PIRNR" id="PIRNR001563"/>
    </source>
</evidence>
<dbReference type="RefSeq" id="WP_251223855.1">
    <property type="nucleotide sequence ID" value="NZ_JAMBOL010000012.1"/>
</dbReference>
<comment type="catalytic activity">
    <reaction evidence="16">
        <text>(6S)-5,6,7,8-tetrahydrofolyl-(gamma-L-Glu)(n) + L-glutamate + ATP = (6S)-5,6,7,8-tetrahydrofolyl-(gamma-L-Glu)(n+1) + ADP + phosphate + H(+)</text>
        <dbReference type="Rhea" id="RHEA:10580"/>
        <dbReference type="Rhea" id="RHEA-COMP:14738"/>
        <dbReference type="Rhea" id="RHEA-COMP:14740"/>
        <dbReference type="ChEBI" id="CHEBI:15378"/>
        <dbReference type="ChEBI" id="CHEBI:29985"/>
        <dbReference type="ChEBI" id="CHEBI:30616"/>
        <dbReference type="ChEBI" id="CHEBI:43474"/>
        <dbReference type="ChEBI" id="CHEBI:141005"/>
        <dbReference type="ChEBI" id="CHEBI:456216"/>
        <dbReference type="EC" id="6.3.2.17"/>
    </reaction>
</comment>
<evidence type="ECO:0000259" key="20">
    <source>
        <dbReference type="Pfam" id="PF08245"/>
    </source>
</evidence>
<dbReference type="InterPro" id="IPR013221">
    <property type="entry name" value="Mur_ligase_cen"/>
</dbReference>
<gene>
    <name evidence="21" type="ORF">M3202_13465</name>
</gene>
<dbReference type="GO" id="GO:0046656">
    <property type="term" value="P:folic acid biosynthetic process"/>
    <property type="evidence" value="ECO:0007669"/>
    <property type="project" value="UniProtKB-KW"/>
</dbReference>
<dbReference type="FunFam" id="3.40.1190.10:FF:000004">
    <property type="entry name" value="Dihydrofolate synthase/folylpolyglutamate synthase"/>
    <property type="match status" value="1"/>
</dbReference>
<keyword evidence="13" id="KW-0460">Magnesium</keyword>
<feature type="domain" description="Mur ligase C-terminal" evidence="19">
    <location>
        <begin position="300"/>
        <end position="417"/>
    </location>
</feature>
<evidence type="ECO:0000256" key="11">
    <source>
        <dbReference type="ARBA" id="ARBA00022741"/>
    </source>
</evidence>
<evidence type="ECO:0000256" key="17">
    <source>
        <dbReference type="ARBA" id="ARBA00049161"/>
    </source>
</evidence>
<evidence type="ECO:0000259" key="19">
    <source>
        <dbReference type="Pfam" id="PF02875"/>
    </source>
</evidence>
<dbReference type="PIRSF" id="PIRSF001563">
    <property type="entry name" value="Folylpolyglu_synth"/>
    <property type="match status" value="1"/>
</dbReference>
<reference evidence="21" key="1">
    <citation type="submission" date="2022-05" db="EMBL/GenBank/DDBJ databases">
        <title>Comparative Genomics of Spacecraft Associated Microbes.</title>
        <authorList>
            <person name="Tran M.T."/>
            <person name="Wright A."/>
            <person name="Seuylemezian A."/>
            <person name="Eisen J."/>
            <person name="Coil D."/>
        </authorList>
    </citation>
    <scope>NUCLEOTIDE SEQUENCE</scope>
    <source>
        <strain evidence="21">214.1.1</strain>
    </source>
</reference>
<evidence type="ECO:0000256" key="2">
    <source>
        <dbReference type="ARBA" id="ARBA00004799"/>
    </source>
</evidence>
<dbReference type="PANTHER" id="PTHR11136">
    <property type="entry name" value="FOLYLPOLYGLUTAMATE SYNTHASE-RELATED"/>
    <property type="match status" value="1"/>
</dbReference>
<dbReference type="InterPro" id="IPR004101">
    <property type="entry name" value="Mur_ligase_C"/>
</dbReference>
<keyword evidence="14" id="KW-0289">Folate biosynthesis</keyword>
<keyword evidence="10" id="KW-0479">Metal-binding</keyword>
<comment type="pathway">
    <text evidence="3">Cofactor biosynthesis; tetrahydrofolylpolyglutamate biosynthesis.</text>
</comment>
<comment type="cofactor">
    <cofactor evidence="1">
        <name>Mg(2+)</name>
        <dbReference type="ChEBI" id="CHEBI:18420"/>
    </cofactor>
</comment>
<comment type="caution">
    <text evidence="21">The sequence shown here is derived from an EMBL/GenBank/DDBJ whole genome shotgun (WGS) entry which is preliminary data.</text>
</comment>
<organism evidence="21 22">
    <name type="scientific">Halalkalibacter oceani</name>
    <dbReference type="NCBI Taxonomy" id="1653776"/>
    <lineage>
        <taxon>Bacteria</taxon>
        <taxon>Bacillati</taxon>
        <taxon>Bacillota</taxon>
        <taxon>Bacilli</taxon>
        <taxon>Bacillales</taxon>
        <taxon>Bacillaceae</taxon>
        <taxon>Halalkalibacter</taxon>
    </lineage>
</organism>
<dbReference type="InterPro" id="IPR001645">
    <property type="entry name" value="Folylpolyglutamate_synth"/>
</dbReference>
<accession>A0A9X2DQ87</accession>
<evidence type="ECO:0000256" key="8">
    <source>
        <dbReference type="ARBA" id="ARBA00019357"/>
    </source>
</evidence>
<dbReference type="SUPFAM" id="SSF53623">
    <property type="entry name" value="MurD-like peptide ligases, catalytic domain"/>
    <property type="match status" value="1"/>
</dbReference>
<sequence length="440" mass="48881">MQTADEVIEWIHSLLPFGIKPGLKRMEWLLQRLDHPERELAVVHIGGTNGKGSTVSFMRHVLEKAQYKVGTFTSPYLECFEERVSVNGQPIAGGDLVTCANKLRPLVDELAETELGSPTEFEVITALAFDYFARIAKPDLVLLEVGLGGRLDSTNVVTPLLSIITSIGYDHMHILGDSLADITYEKAGIIKNGRPVISGVSQPEAQAIIKRTAEERQSEYEQLGSTFTQDLLSVKEEEQSFLFQRKNGKSLQVTIQMAGAHQRSNAAVALAALQKLHEQFDYSISEQALKEGLAQAKWNGRFERLSDHPLVIVDGAHNKEGFESLAETLKQHYPQKRYKLLLAATKEKDMKSLLTPFAGLDAAFTFTSFDFFRAAAAKALYEQAEVTAKRYDEKWQRAVADEVRQLEADELLLICGSLYFVSAVRAAWKETGFPAGEGSL</sequence>
<evidence type="ECO:0000256" key="4">
    <source>
        <dbReference type="ARBA" id="ARBA00008276"/>
    </source>
</evidence>
<comment type="subunit">
    <text evidence="5">Monomer.</text>
</comment>
<dbReference type="SUPFAM" id="SSF53244">
    <property type="entry name" value="MurD-like peptide ligases, peptide-binding domain"/>
    <property type="match status" value="1"/>
</dbReference>
<evidence type="ECO:0000256" key="6">
    <source>
        <dbReference type="ARBA" id="ARBA00013023"/>
    </source>
</evidence>
<evidence type="ECO:0000256" key="12">
    <source>
        <dbReference type="ARBA" id="ARBA00022840"/>
    </source>
</evidence>
<dbReference type="Proteomes" id="UP001139179">
    <property type="component" value="Unassembled WGS sequence"/>
</dbReference>
<dbReference type="GO" id="GO:0046872">
    <property type="term" value="F:metal ion binding"/>
    <property type="evidence" value="ECO:0007669"/>
    <property type="project" value="UniProtKB-KW"/>
</dbReference>
<dbReference type="Gene3D" id="3.40.1190.10">
    <property type="entry name" value="Mur-like, catalytic domain"/>
    <property type="match status" value="1"/>
</dbReference>
<proteinExistence type="inferred from homology"/>
<keyword evidence="9 18" id="KW-0436">Ligase</keyword>
<evidence type="ECO:0000256" key="14">
    <source>
        <dbReference type="ARBA" id="ARBA00022909"/>
    </source>
</evidence>
<dbReference type="InterPro" id="IPR036565">
    <property type="entry name" value="Mur-like_cat_sf"/>
</dbReference>
<comment type="pathway">
    <text evidence="2">Cofactor biosynthesis; tetrahydrofolate biosynthesis; 7,8-dihydrofolate from 2-amino-4-hydroxy-6-hydroxymethyl-7,8-dihydropteridine diphosphate and 4-aminobenzoate: step 2/2.</text>
</comment>
<dbReference type="GO" id="GO:0005737">
    <property type="term" value="C:cytoplasm"/>
    <property type="evidence" value="ECO:0007669"/>
    <property type="project" value="TreeGrafter"/>
</dbReference>
<dbReference type="Gene3D" id="3.90.190.20">
    <property type="entry name" value="Mur ligase, C-terminal domain"/>
    <property type="match status" value="1"/>
</dbReference>
<dbReference type="NCBIfam" id="TIGR01499">
    <property type="entry name" value="folC"/>
    <property type="match status" value="1"/>
</dbReference>
<dbReference type="InterPro" id="IPR036615">
    <property type="entry name" value="Mur_ligase_C_dom_sf"/>
</dbReference>
<evidence type="ECO:0000256" key="1">
    <source>
        <dbReference type="ARBA" id="ARBA00001946"/>
    </source>
</evidence>
<evidence type="ECO:0000256" key="7">
    <source>
        <dbReference type="ARBA" id="ARBA00013025"/>
    </source>
</evidence>
<dbReference type="EC" id="6.3.2.12" evidence="6"/>
<dbReference type="GO" id="GO:0008841">
    <property type="term" value="F:dihydrofolate synthase activity"/>
    <property type="evidence" value="ECO:0007669"/>
    <property type="project" value="UniProtKB-EC"/>
</dbReference>
<evidence type="ECO:0000256" key="15">
    <source>
        <dbReference type="ARBA" id="ARBA00030592"/>
    </source>
</evidence>
<evidence type="ECO:0000256" key="5">
    <source>
        <dbReference type="ARBA" id="ARBA00011245"/>
    </source>
</evidence>
<keyword evidence="11 18" id="KW-0547">Nucleotide-binding</keyword>
<dbReference type="AlphaFoldDB" id="A0A9X2DQ87"/>
<keyword evidence="12 18" id="KW-0067">ATP-binding</keyword>
<dbReference type="InterPro" id="IPR018109">
    <property type="entry name" value="Folylpolyglutamate_synth_CS"/>
</dbReference>
<dbReference type="Pfam" id="PF02875">
    <property type="entry name" value="Mur_ligase_C"/>
    <property type="match status" value="1"/>
</dbReference>